<organism evidence="3 4">
    <name type="scientific">Plasmodium reichenowi</name>
    <dbReference type="NCBI Taxonomy" id="5854"/>
    <lineage>
        <taxon>Eukaryota</taxon>
        <taxon>Sar</taxon>
        <taxon>Alveolata</taxon>
        <taxon>Apicomplexa</taxon>
        <taxon>Aconoidasida</taxon>
        <taxon>Haemosporida</taxon>
        <taxon>Plasmodiidae</taxon>
        <taxon>Plasmodium</taxon>
        <taxon>Plasmodium (Laverania)</taxon>
    </lineage>
</organism>
<evidence type="ECO:0008006" key="5">
    <source>
        <dbReference type="Google" id="ProtNLM"/>
    </source>
</evidence>
<feature type="compositionally biased region" description="Basic and acidic residues" evidence="2">
    <location>
        <begin position="1"/>
        <end position="13"/>
    </location>
</feature>
<feature type="coiled-coil region" evidence="1">
    <location>
        <begin position="125"/>
        <end position="159"/>
    </location>
</feature>
<keyword evidence="1" id="KW-0175">Coiled coil</keyword>
<dbReference type="Proteomes" id="UP000027581">
    <property type="component" value="Unassembled WGS sequence"/>
</dbReference>
<dbReference type="VEuPathDB" id="PlasmoDB:PRCDC_0613900"/>
<feature type="region of interest" description="Disordered" evidence="2">
    <location>
        <begin position="1"/>
        <end position="21"/>
    </location>
</feature>
<dbReference type="EMBL" id="HG810767">
    <property type="protein sequence ID" value="CDO63341.1"/>
    <property type="molecule type" value="Genomic_DNA"/>
</dbReference>
<name>A0A060RPZ5_PLARE</name>
<evidence type="ECO:0000256" key="1">
    <source>
        <dbReference type="SAM" id="Coils"/>
    </source>
</evidence>
<gene>
    <name evidence="3" type="ORF">PRCDC_0613900</name>
</gene>
<sequence length="383" mass="46317">MEKKIKRKDDSKSIKPSNVEQNHMDNYINCTLKEGYKENKDVYKNDMIDLQMTQLIEHLYGLKMKLQKEKKKEKKEKKEKYISMDNFPNEKKKYMSIKKKRSETDEKNNYNKLIIPKSNQNMKYVAELLRAIDIYKNKHTEEQKNRMDTEEKYEQMIRNLKKKHISEINEIKNNILEDVNLLIQKYRTISLKLLNITNKKELEKKKITEICVSACKQFEDDVKDKAKISMEEYKSHIMYSFNKIKEEKHNLEKKMRYMQKQHEEEKKILADQKETILLKHKIKEEKTLNEKIQSERFLEKRNIINDLYSKVDVQIKNYEENIIRVFLAILTKHDIKMDVKELSSYIKNAMCNYYKDEQIDISRQNGGKREEDKINYAFTCTNN</sequence>
<dbReference type="PhylomeDB" id="A0A060RPZ5"/>
<protein>
    <recommendedName>
        <fullName evidence="5">GRIP domain-containing protein</fullName>
    </recommendedName>
</protein>
<evidence type="ECO:0000256" key="2">
    <source>
        <dbReference type="SAM" id="MobiDB-lite"/>
    </source>
</evidence>
<dbReference type="VEuPathDB" id="PlasmoDB:PRG01_0614900"/>
<proteinExistence type="predicted"/>
<accession>A0A060RPZ5</accession>
<keyword evidence="4" id="KW-1185">Reference proteome</keyword>
<dbReference type="AlphaFoldDB" id="A0A060RPZ5"/>
<reference evidence="3" key="1">
    <citation type="submission" date="2014-01" db="EMBL/GenBank/DDBJ databases">
        <authorList>
            <person name="Aslett M."/>
        </authorList>
    </citation>
    <scope>NUCLEOTIDE SEQUENCE</scope>
    <source>
        <strain evidence="3">CDC</strain>
    </source>
</reference>
<evidence type="ECO:0000313" key="3">
    <source>
        <dbReference type="EMBL" id="CDO63341.1"/>
    </source>
</evidence>
<evidence type="ECO:0000313" key="4">
    <source>
        <dbReference type="Proteomes" id="UP000027581"/>
    </source>
</evidence>
<reference evidence="3" key="2">
    <citation type="submission" date="2014-05" db="EMBL/GenBank/DDBJ databases">
        <title>The genome sequences of chimpanzee malaria parasites reveal the path to human adaptation.</title>
        <authorList>
            <person name="Otto T.D."/>
            <person name="Rayner J.C."/>
            <person name="Boehme U."/>
            <person name="Pain A."/>
            <person name="Spottiswoode N."/>
            <person name="Sanders M."/>
            <person name="Quail M."/>
            <person name="Ollomo B."/>
            <person name="Renaud F."/>
            <person name="Thomas A.W."/>
            <person name="Prugnolle F."/>
            <person name="Conway D.J."/>
            <person name="Newbold C."/>
            <person name="Berriman M."/>
        </authorList>
    </citation>
    <scope>NUCLEOTIDE SEQUENCE [LARGE SCALE GENOMIC DNA]</scope>
    <source>
        <strain evidence="3">CDC</strain>
    </source>
</reference>